<evidence type="ECO:0000313" key="1">
    <source>
        <dbReference type="EMBL" id="GEU34750.1"/>
    </source>
</evidence>
<name>A0A6L2JDE1_TANCI</name>
<comment type="caution">
    <text evidence="1">The sequence shown here is derived from an EMBL/GenBank/DDBJ whole genome shotgun (WGS) entry which is preliminary data.</text>
</comment>
<dbReference type="SUPFAM" id="SSF57756">
    <property type="entry name" value="Retrovirus zinc finger-like domains"/>
    <property type="match status" value="1"/>
</dbReference>
<dbReference type="Gene3D" id="4.10.60.10">
    <property type="entry name" value="Zinc finger, CCHC-type"/>
    <property type="match status" value="1"/>
</dbReference>
<sequence length="105" mass="12029">MNLQNKNVGNTRVVKVGGVRNTLQRDDHTGIKCYNCKGIRHYAKGCREKHRVKDYECHKEQMLLSKKLKAEITLNAKECDFLATTCGEDEELELDTLGIFMAKIQ</sequence>
<accession>A0A6L2JDE1</accession>
<evidence type="ECO:0008006" key="2">
    <source>
        <dbReference type="Google" id="ProtNLM"/>
    </source>
</evidence>
<gene>
    <name evidence="1" type="ORF">Tci_006728</name>
</gene>
<dbReference type="InterPro" id="IPR036875">
    <property type="entry name" value="Znf_CCHC_sf"/>
</dbReference>
<dbReference type="EMBL" id="BKCJ010000614">
    <property type="protein sequence ID" value="GEU34750.1"/>
    <property type="molecule type" value="Genomic_DNA"/>
</dbReference>
<dbReference type="GO" id="GO:0003676">
    <property type="term" value="F:nucleic acid binding"/>
    <property type="evidence" value="ECO:0007669"/>
    <property type="project" value="InterPro"/>
</dbReference>
<organism evidence="1">
    <name type="scientific">Tanacetum cinerariifolium</name>
    <name type="common">Dalmatian daisy</name>
    <name type="synonym">Chrysanthemum cinerariifolium</name>
    <dbReference type="NCBI Taxonomy" id="118510"/>
    <lineage>
        <taxon>Eukaryota</taxon>
        <taxon>Viridiplantae</taxon>
        <taxon>Streptophyta</taxon>
        <taxon>Embryophyta</taxon>
        <taxon>Tracheophyta</taxon>
        <taxon>Spermatophyta</taxon>
        <taxon>Magnoliopsida</taxon>
        <taxon>eudicotyledons</taxon>
        <taxon>Gunneridae</taxon>
        <taxon>Pentapetalae</taxon>
        <taxon>asterids</taxon>
        <taxon>campanulids</taxon>
        <taxon>Asterales</taxon>
        <taxon>Asteraceae</taxon>
        <taxon>Asteroideae</taxon>
        <taxon>Anthemideae</taxon>
        <taxon>Anthemidinae</taxon>
        <taxon>Tanacetum</taxon>
    </lineage>
</organism>
<protein>
    <recommendedName>
        <fullName evidence="2">CCHC-type domain-containing protein</fullName>
    </recommendedName>
</protein>
<dbReference type="AlphaFoldDB" id="A0A6L2JDE1"/>
<dbReference type="GO" id="GO:0008270">
    <property type="term" value="F:zinc ion binding"/>
    <property type="evidence" value="ECO:0007669"/>
    <property type="project" value="InterPro"/>
</dbReference>
<reference evidence="1" key="1">
    <citation type="journal article" date="2019" name="Sci. Rep.">
        <title>Draft genome of Tanacetum cinerariifolium, the natural source of mosquito coil.</title>
        <authorList>
            <person name="Yamashiro T."/>
            <person name="Shiraishi A."/>
            <person name="Satake H."/>
            <person name="Nakayama K."/>
        </authorList>
    </citation>
    <scope>NUCLEOTIDE SEQUENCE</scope>
</reference>
<proteinExistence type="predicted"/>